<feature type="region of interest" description="Disordered" evidence="1">
    <location>
        <begin position="95"/>
        <end position="118"/>
    </location>
</feature>
<protein>
    <submittedName>
        <fullName evidence="2">Uncharacterized protein</fullName>
    </submittedName>
</protein>
<evidence type="ECO:0000313" key="3">
    <source>
        <dbReference type="Proteomes" id="UP000002531"/>
    </source>
</evidence>
<gene>
    <name evidence="2" type="ordered locus">Nwi_2691</name>
</gene>
<dbReference type="Proteomes" id="UP000002531">
    <property type="component" value="Chromosome"/>
</dbReference>
<dbReference type="KEGG" id="nwi:Nwi_2691"/>
<accession>Q3SP47</accession>
<name>Q3SP47_NITWN</name>
<dbReference type="eggNOG" id="ENOG50327NK">
    <property type="taxonomic scope" value="Bacteria"/>
</dbReference>
<dbReference type="EMBL" id="CP000115">
    <property type="protein sequence ID" value="ABA05944.1"/>
    <property type="molecule type" value="Genomic_DNA"/>
</dbReference>
<sequence>MLFSVDHDAVESFSFRDHAPGSGNAGTIMGRTTSTRAVIALAVLSLTVLSLGGCANLERHNPSALSQGDDDAYCQTHGGPQGSAAYTACRKNRDVAATRSDRMERSHRDLAERMLNGQ</sequence>
<dbReference type="AlphaFoldDB" id="Q3SP47"/>
<organism evidence="2 3">
    <name type="scientific">Nitrobacter winogradskyi (strain ATCC 25391 / DSM 10237 / CIP 104748 / NCIMB 11846 / Nb-255)</name>
    <dbReference type="NCBI Taxonomy" id="323098"/>
    <lineage>
        <taxon>Bacteria</taxon>
        <taxon>Pseudomonadati</taxon>
        <taxon>Pseudomonadota</taxon>
        <taxon>Alphaproteobacteria</taxon>
        <taxon>Hyphomicrobiales</taxon>
        <taxon>Nitrobacteraceae</taxon>
        <taxon>Nitrobacter</taxon>
    </lineage>
</organism>
<evidence type="ECO:0000313" key="2">
    <source>
        <dbReference type="EMBL" id="ABA05944.1"/>
    </source>
</evidence>
<reference evidence="2 3" key="1">
    <citation type="journal article" date="2006" name="Appl. Environ. Microbiol.">
        <title>Genome sequence of the chemolithoautotrophic nitrite-oxidizing bacterium Nitrobacter winogradskyi Nb-255.</title>
        <authorList>
            <person name="Starkenburg S.R."/>
            <person name="Chain P.S."/>
            <person name="Sayavedra-Soto L.A."/>
            <person name="Hauser L."/>
            <person name="Land M.L."/>
            <person name="Larimer F.W."/>
            <person name="Malfatti S.A."/>
            <person name="Klotz M.G."/>
            <person name="Bottomley P.J."/>
            <person name="Arp D.J."/>
            <person name="Hickey W.J."/>
        </authorList>
    </citation>
    <scope>NUCLEOTIDE SEQUENCE [LARGE SCALE GENOMIC DNA]</scope>
    <source>
        <strain evidence="3">ATCC 25391 / DSM 10237 / CIP 104748 / NCIMB 11846 / Nb-255</strain>
    </source>
</reference>
<proteinExistence type="predicted"/>
<evidence type="ECO:0000256" key="1">
    <source>
        <dbReference type="SAM" id="MobiDB-lite"/>
    </source>
</evidence>
<dbReference type="HOGENOM" id="CLU_182994_0_0_5"/>
<keyword evidence="3" id="KW-1185">Reference proteome</keyword>
<feature type="compositionally biased region" description="Basic and acidic residues" evidence="1">
    <location>
        <begin position="95"/>
        <end position="112"/>
    </location>
</feature>